<dbReference type="EMBL" id="MK993561">
    <property type="protein sequence ID" value="QFZ98700.1"/>
    <property type="molecule type" value="Genomic_DNA"/>
</dbReference>
<protein>
    <submittedName>
        <fullName evidence="3">LAGLIDADG endonuclease type 2</fullName>
    </submittedName>
</protein>
<accession>A0A5Q0N302</accession>
<gene>
    <name evidence="3" type="primary">orf251</name>
</gene>
<evidence type="ECO:0000256" key="1">
    <source>
        <dbReference type="ARBA" id="ARBA00002670"/>
    </source>
</evidence>
<evidence type="ECO:0000313" key="3">
    <source>
        <dbReference type="EMBL" id="QFZ98700.1"/>
    </source>
</evidence>
<evidence type="ECO:0000259" key="2">
    <source>
        <dbReference type="Pfam" id="PF03161"/>
    </source>
</evidence>
<dbReference type="SUPFAM" id="SSF55608">
    <property type="entry name" value="Homing endonucleases"/>
    <property type="match status" value="1"/>
</dbReference>
<keyword evidence="3" id="KW-0255">Endonuclease</keyword>
<dbReference type="Pfam" id="PF03161">
    <property type="entry name" value="LAGLIDADG_2"/>
    <property type="match status" value="1"/>
</dbReference>
<sequence>MTSRIINKNKTTLNLLDRFPRSNRNYLPSNNNCKSIVIWSSNLSSTVNYPKFTSIIRHMVDIPYNLKAMIYGLLISDAWLSINKSGTTRFVFKQSISNSLFVLFVFNRLNHFCSNYPSITNTSFKNKNFKGIFVITRSYPCLTEIYNMFYVNKIKIVPLNLYEIIDYEFLAFWIMVDGSKAGNAIYLQTQSFSIKECVFIISVLIHKFDLNCNIHMQRNQPVIYISAKSMRKIRGKLLPYFIPSMYYKLNV</sequence>
<comment type="function">
    <text evidence="1">Mitochondrial DNA endonuclease involved in intron homing.</text>
</comment>
<dbReference type="RefSeq" id="YP_009710752.1">
    <property type="nucleotide sequence ID" value="NC_045201.1"/>
</dbReference>
<proteinExistence type="predicted"/>
<dbReference type="AlphaFoldDB" id="A0A5Q0N302"/>
<dbReference type="InterPro" id="IPR027434">
    <property type="entry name" value="Homing_endonucl"/>
</dbReference>
<dbReference type="GeneID" id="42437960"/>
<dbReference type="Gene3D" id="3.10.28.10">
    <property type="entry name" value="Homing endonucleases"/>
    <property type="match status" value="2"/>
</dbReference>
<keyword evidence="3" id="KW-0378">Hydrolase</keyword>
<feature type="domain" description="Homing endonuclease LAGLIDADG" evidence="2">
    <location>
        <begin position="68"/>
        <end position="232"/>
    </location>
</feature>
<geneLocation type="mitochondrion" evidence="3"/>
<name>A0A5Q0N302_9AGAR</name>
<dbReference type="InterPro" id="IPR004860">
    <property type="entry name" value="LAGLIDADG_dom"/>
</dbReference>
<keyword evidence="3" id="KW-0496">Mitochondrion</keyword>
<dbReference type="GO" id="GO:0004519">
    <property type="term" value="F:endonuclease activity"/>
    <property type="evidence" value="ECO:0007669"/>
    <property type="project" value="UniProtKB-KW"/>
</dbReference>
<reference evidence="3" key="1">
    <citation type="journal article" name="Front. Microbiol.">
        <title>Comparative Mitogenome Analysis Reveals Mitochondrial Genome Differentiation in Ectomycorrhizal and Asymbiotic Amanita Species.</title>
        <authorList>
            <person name="Li Q."/>
            <person name="He X."/>
            <person name="Ren Y."/>
            <person name="Xiong C."/>
            <person name="Jin X."/>
            <person name="Peng L."/>
            <person name="Huang W."/>
        </authorList>
    </citation>
    <scope>NUCLEOTIDE SEQUENCE</scope>
</reference>
<organism evidence="3">
    <name type="scientific">Amanita thiersii</name>
    <dbReference type="NCBI Taxonomy" id="235537"/>
    <lineage>
        <taxon>Eukaryota</taxon>
        <taxon>Fungi</taxon>
        <taxon>Dikarya</taxon>
        <taxon>Basidiomycota</taxon>
        <taxon>Agaricomycotina</taxon>
        <taxon>Agaricomycetes</taxon>
        <taxon>Agaricomycetidae</taxon>
        <taxon>Agaricales</taxon>
        <taxon>Pluteineae</taxon>
        <taxon>Amanitaceae</taxon>
        <taxon>Amanita</taxon>
    </lineage>
</organism>
<keyword evidence="3" id="KW-0540">Nuclease</keyword>